<evidence type="ECO:0000256" key="2">
    <source>
        <dbReference type="ARBA" id="ARBA00023315"/>
    </source>
</evidence>
<accession>A0A3S0KBK4</accession>
<keyword evidence="5" id="KW-1185">Reference proteome</keyword>
<dbReference type="RefSeq" id="WP_126352092.1">
    <property type="nucleotide sequence ID" value="NZ_RXPE01000012.1"/>
</dbReference>
<sequence length="305" mass="33428">MTTSPTRRHLEAMITPTLRPMQAADASAVAALQNAACRGLWHITPAEVLAQTGQRRVVEQAGHLVGGARLYPFGLGAEDALRLSLCGDAAHFSALYLHLLAAADLSGCTRVLGVVREDWAEQVGFFQAAGFANVWQTYGARLDLTGFDFARFAPELERLYLEGHEIREWPADGDAAQLYALDQQFQADAPATPVTPTAHRPLSAFAEELRRQRTWVLWRGDEPLAFTTFHAPYGIPDSAGTVTRRGERGRGLAAALKAHALEELRREGNTQTSTGGAVANLPMLRVNLRLGYCPEPMWLTFERPL</sequence>
<gene>
    <name evidence="4" type="ORF">EJ104_07275</name>
</gene>
<dbReference type="GO" id="GO:0016747">
    <property type="term" value="F:acyltransferase activity, transferring groups other than amino-acyl groups"/>
    <property type="evidence" value="ECO:0007669"/>
    <property type="project" value="InterPro"/>
</dbReference>
<evidence type="ECO:0000259" key="3">
    <source>
        <dbReference type="PROSITE" id="PS51186"/>
    </source>
</evidence>
<comment type="caution">
    <text evidence="4">The sequence shown here is derived from an EMBL/GenBank/DDBJ whole genome shotgun (WGS) entry which is preliminary data.</text>
</comment>
<dbReference type="AlphaFoldDB" id="A0A3S0KBK4"/>
<dbReference type="Gene3D" id="3.40.630.30">
    <property type="match status" value="1"/>
</dbReference>
<dbReference type="InterPro" id="IPR050832">
    <property type="entry name" value="Bact_Acetyltransf"/>
</dbReference>
<keyword evidence="2" id="KW-0012">Acyltransferase</keyword>
<dbReference type="PANTHER" id="PTHR43877:SF1">
    <property type="entry name" value="ACETYLTRANSFERASE"/>
    <property type="match status" value="1"/>
</dbReference>
<proteinExistence type="predicted"/>
<feature type="domain" description="N-acetyltransferase" evidence="3">
    <location>
        <begin position="164"/>
        <end position="305"/>
    </location>
</feature>
<evidence type="ECO:0000313" key="5">
    <source>
        <dbReference type="Proteomes" id="UP000277766"/>
    </source>
</evidence>
<dbReference type="Proteomes" id="UP000277766">
    <property type="component" value="Unassembled WGS sequence"/>
</dbReference>
<dbReference type="SUPFAM" id="SSF55729">
    <property type="entry name" value="Acyl-CoA N-acyltransferases (Nat)"/>
    <property type="match status" value="2"/>
</dbReference>
<dbReference type="Pfam" id="PF00583">
    <property type="entry name" value="Acetyltransf_1"/>
    <property type="match status" value="1"/>
</dbReference>
<evidence type="ECO:0000313" key="4">
    <source>
        <dbReference type="EMBL" id="RTR27070.1"/>
    </source>
</evidence>
<dbReference type="InterPro" id="IPR000182">
    <property type="entry name" value="GNAT_dom"/>
</dbReference>
<evidence type="ECO:0000256" key="1">
    <source>
        <dbReference type="ARBA" id="ARBA00022679"/>
    </source>
</evidence>
<dbReference type="OrthoDB" id="57316at2"/>
<name>A0A3S0KBK4_9DEIO</name>
<protein>
    <recommendedName>
        <fullName evidence="3">N-acetyltransferase domain-containing protein</fullName>
    </recommendedName>
</protein>
<organism evidence="4 5">
    <name type="scientific">Deinococcus radiophilus</name>
    <dbReference type="NCBI Taxonomy" id="32062"/>
    <lineage>
        <taxon>Bacteria</taxon>
        <taxon>Thermotogati</taxon>
        <taxon>Deinococcota</taxon>
        <taxon>Deinococci</taxon>
        <taxon>Deinococcales</taxon>
        <taxon>Deinococcaceae</taxon>
        <taxon>Deinococcus</taxon>
    </lineage>
</organism>
<reference evidence="4 5" key="1">
    <citation type="submission" date="2018-12" db="EMBL/GenBank/DDBJ databases">
        <title>Deinococcus radiophilus ATCC 27603 genome sequencing and assembly.</title>
        <authorList>
            <person name="Maclea K.S."/>
            <person name="Maynard C.R."/>
        </authorList>
    </citation>
    <scope>NUCLEOTIDE SEQUENCE [LARGE SCALE GENOMIC DNA]</scope>
    <source>
        <strain evidence="4 5">ATCC 27603</strain>
    </source>
</reference>
<keyword evidence="1" id="KW-0808">Transferase</keyword>
<dbReference type="EMBL" id="RXPE01000012">
    <property type="protein sequence ID" value="RTR27070.1"/>
    <property type="molecule type" value="Genomic_DNA"/>
</dbReference>
<dbReference type="PANTHER" id="PTHR43877">
    <property type="entry name" value="AMINOALKYLPHOSPHONATE N-ACETYLTRANSFERASE-RELATED-RELATED"/>
    <property type="match status" value="1"/>
</dbReference>
<dbReference type="PROSITE" id="PS51186">
    <property type="entry name" value="GNAT"/>
    <property type="match status" value="1"/>
</dbReference>
<dbReference type="InterPro" id="IPR016181">
    <property type="entry name" value="Acyl_CoA_acyltransferase"/>
</dbReference>